<evidence type="ECO:0000256" key="2">
    <source>
        <dbReference type="ARBA" id="ARBA00022448"/>
    </source>
</evidence>
<gene>
    <name evidence="8" type="ORF">MRAB57_361</name>
</gene>
<dbReference type="Pfam" id="PF00301">
    <property type="entry name" value="Rubredoxin"/>
    <property type="match status" value="1"/>
</dbReference>
<evidence type="ECO:0000313" key="9">
    <source>
        <dbReference type="Proteomes" id="UP000240988"/>
    </source>
</evidence>
<dbReference type="PRINTS" id="PR00163">
    <property type="entry name" value="RUBREDOXIN"/>
</dbReference>
<keyword evidence="4 6" id="KW-0249">Electron transport</keyword>
<dbReference type="Gene3D" id="2.20.28.10">
    <property type="match status" value="1"/>
</dbReference>
<evidence type="ECO:0000256" key="5">
    <source>
        <dbReference type="ARBA" id="ARBA00023004"/>
    </source>
</evidence>
<dbReference type="InterPro" id="IPR024935">
    <property type="entry name" value="Rubredoxin_dom"/>
</dbReference>
<keyword evidence="2" id="KW-0813">Transport</keyword>
<sequence length="56" mass="6140">MIAYRCPGCDYTYDEAKGAPREGFPAGTAFADIPDDWSCPDCAVREKADFETTGQE</sequence>
<reference evidence="8 9" key="1">
    <citation type="submission" date="2017-01" db="EMBL/GenBank/DDBJ databases">
        <authorList>
            <consortium name="Urmite Genomes"/>
        </authorList>
    </citation>
    <scope>NUCLEOTIDE SEQUENCE [LARGE SCALE GENOMIC DNA]</scope>
    <source>
        <strain evidence="8 9">AB57</strain>
    </source>
</reference>
<dbReference type="RefSeq" id="WP_077086038.1">
    <property type="nucleotide sequence ID" value="NZ_LT721901.1"/>
</dbReference>
<comment type="similarity">
    <text evidence="6">Belongs to the rubredoxin family.</text>
</comment>
<dbReference type="PANTHER" id="PTHR47627:SF1">
    <property type="entry name" value="RUBREDOXIN-1-RELATED"/>
    <property type="match status" value="1"/>
</dbReference>
<comment type="cofactor">
    <cofactor evidence="6">
        <name>Fe(3+)</name>
        <dbReference type="ChEBI" id="CHEBI:29034"/>
    </cofactor>
</comment>
<organism evidence="8 9">
    <name type="scientific">Mycobacterium rhizamassiliense</name>
    <dbReference type="NCBI Taxonomy" id="1841860"/>
    <lineage>
        <taxon>Bacteria</taxon>
        <taxon>Bacillati</taxon>
        <taxon>Actinomycetota</taxon>
        <taxon>Actinomycetes</taxon>
        <taxon>Mycobacteriales</taxon>
        <taxon>Mycobacteriaceae</taxon>
        <taxon>Mycobacterium</taxon>
    </lineage>
</organism>
<dbReference type="PROSITE" id="PS50903">
    <property type="entry name" value="RUBREDOXIN_LIKE"/>
    <property type="match status" value="1"/>
</dbReference>
<dbReference type="STRING" id="1841860.GCA_900157375_00362"/>
<dbReference type="AlphaFoldDB" id="A0A2U3NM13"/>
<dbReference type="PANTHER" id="PTHR47627">
    <property type="entry name" value="RUBREDOXIN"/>
    <property type="match status" value="1"/>
</dbReference>
<dbReference type="Proteomes" id="UP000240988">
    <property type="component" value="Unassembled WGS sequence"/>
</dbReference>
<feature type="domain" description="Rubredoxin-like" evidence="7">
    <location>
        <begin position="1"/>
        <end position="53"/>
    </location>
</feature>
<evidence type="ECO:0000256" key="3">
    <source>
        <dbReference type="ARBA" id="ARBA00022723"/>
    </source>
</evidence>
<dbReference type="EMBL" id="FUFA01000001">
    <property type="protein sequence ID" value="SPM32562.1"/>
    <property type="molecule type" value="Genomic_DNA"/>
</dbReference>
<name>A0A2U3NM13_9MYCO</name>
<keyword evidence="9" id="KW-1185">Reference proteome</keyword>
<dbReference type="CDD" id="cd00730">
    <property type="entry name" value="rubredoxin"/>
    <property type="match status" value="1"/>
</dbReference>
<accession>A0A2U3NM13</accession>
<protein>
    <recommendedName>
        <fullName evidence="6">Rubredoxin</fullName>
    </recommendedName>
</protein>
<keyword evidence="5 6" id="KW-0408">Iron</keyword>
<keyword evidence="3 6" id="KW-0479">Metal-binding</keyword>
<evidence type="ECO:0000256" key="4">
    <source>
        <dbReference type="ARBA" id="ARBA00022982"/>
    </source>
</evidence>
<dbReference type="GO" id="GO:0005506">
    <property type="term" value="F:iron ion binding"/>
    <property type="evidence" value="ECO:0007669"/>
    <property type="project" value="UniProtKB-UniRule"/>
</dbReference>
<evidence type="ECO:0000259" key="7">
    <source>
        <dbReference type="PROSITE" id="PS50903"/>
    </source>
</evidence>
<dbReference type="InterPro" id="IPR018527">
    <property type="entry name" value="Rubredoxin_Fe_BS"/>
</dbReference>
<dbReference type="GO" id="GO:0043448">
    <property type="term" value="P:alkane catabolic process"/>
    <property type="evidence" value="ECO:0007669"/>
    <property type="project" value="TreeGrafter"/>
</dbReference>
<comment type="function">
    <text evidence="1">Involved in the hydrocarbon hydroxylating system, which transfers electrons from NADH to rubredoxin reductase and then through rubredoxin to alkane 1 monooxygenase.</text>
</comment>
<evidence type="ECO:0000256" key="6">
    <source>
        <dbReference type="RuleBase" id="RU003820"/>
    </source>
</evidence>
<dbReference type="PROSITE" id="PS00202">
    <property type="entry name" value="RUBREDOXIN"/>
    <property type="match status" value="1"/>
</dbReference>
<dbReference type="OrthoDB" id="9800607at2"/>
<dbReference type="InterPro" id="IPR050526">
    <property type="entry name" value="Rubredoxin_ET"/>
</dbReference>
<evidence type="ECO:0000256" key="1">
    <source>
        <dbReference type="ARBA" id="ARBA00002792"/>
    </source>
</evidence>
<proteinExistence type="inferred from homology"/>
<dbReference type="SUPFAM" id="SSF57802">
    <property type="entry name" value="Rubredoxin-like"/>
    <property type="match status" value="1"/>
</dbReference>
<evidence type="ECO:0000313" key="8">
    <source>
        <dbReference type="EMBL" id="SPM32562.1"/>
    </source>
</evidence>
<dbReference type="InterPro" id="IPR024934">
    <property type="entry name" value="Rubredoxin-like_dom"/>
</dbReference>
<dbReference type="GO" id="GO:0009055">
    <property type="term" value="F:electron transfer activity"/>
    <property type="evidence" value="ECO:0007669"/>
    <property type="project" value="TreeGrafter"/>
</dbReference>